<dbReference type="Gene3D" id="1.20.1280.50">
    <property type="match status" value="1"/>
</dbReference>
<dbReference type="InterPro" id="IPR036047">
    <property type="entry name" value="F-box-like_dom_sf"/>
</dbReference>
<feature type="domain" description="F-box" evidence="1">
    <location>
        <begin position="11"/>
        <end position="58"/>
    </location>
</feature>
<sequence>MGDEPSDQKRSRNTPSLPIDVWMEILLRVPAENLVKLKHVCKTWTELIMSQSFAYSHLDHWTSQPVSGLAVDMNYLSKGCRKNDSIYCLFDSNHPGGHNFLVNFFMMDCSYCLSTERRRRWSKDIRLLACCDGLLLICYPEETHYQLLICNPITGSYTRLPIFRPSNIQDFHLLYATTLCEWAIVRSASIGQYKVFSIEKVFMSGRKCYVFELPRGRRRPFEHNWKELEVPLPKRWLIEASTTVRGKVCWLSTKLDGEDYHQMAIVLVHVL</sequence>
<accession>A0A2I0I1E4</accession>
<protein>
    <recommendedName>
        <fullName evidence="1">F-box domain-containing protein</fullName>
    </recommendedName>
</protein>
<evidence type="ECO:0000259" key="1">
    <source>
        <dbReference type="PROSITE" id="PS50181"/>
    </source>
</evidence>
<dbReference type="EMBL" id="PGOL01004324">
    <property type="protein sequence ID" value="PKI37762.1"/>
    <property type="molecule type" value="Genomic_DNA"/>
</dbReference>
<evidence type="ECO:0000313" key="2">
    <source>
        <dbReference type="EMBL" id="PKI37762.1"/>
    </source>
</evidence>
<reference evidence="2 3" key="1">
    <citation type="submission" date="2017-11" db="EMBL/GenBank/DDBJ databases">
        <title>De-novo sequencing of pomegranate (Punica granatum L.) genome.</title>
        <authorList>
            <person name="Akparov Z."/>
            <person name="Amiraslanov A."/>
            <person name="Hajiyeva S."/>
            <person name="Abbasov M."/>
            <person name="Kaur K."/>
            <person name="Hamwieh A."/>
            <person name="Solovyev V."/>
            <person name="Salamov A."/>
            <person name="Braich B."/>
            <person name="Kosarev P."/>
            <person name="Mahmoud A."/>
            <person name="Hajiyev E."/>
            <person name="Babayeva S."/>
            <person name="Izzatullayeva V."/>
            <person name="Mammadov A."/>
            <person name="Mammadov A."/>
            <person name="Sharifova S."/>
            <person name="Ojaghi J."/>
            <person name="Eynullazada K."/>
            <person name="Bayramov B."/>
            <person name="Abdulazimova A."/>
            <person name="Shahmuradov I."/>
        </authorList>
    </citation>
    <scope>NUCLEOTIDE SEQUENCE [LARGE SCALE GENOMIC DNA]</scope>
    <source>
        <strain evidence="3">cv. AG2017</strain>
        <tissue evidence="2">Leaf</tissue>
    </source>
</reference>
<dbReference type="InterPro" id="IPR001810">
    <property type="entry name" value="F-box_dom"/>
</dbReference>
<dbReference type="PANTHER" id="PTHR31672:SF13">
    <property type="entry name" value="F-BOX PROTEIN CPR30-LIKE"/>
    <property type="match status" value="1"/>
</dbReference>
<dbReference type="Proteomes" id="UP000233551">
    <property type="component" value="Unassembled WGS sequence"/>
</dbReference>
<organism evidence="2 3">
    <name type="scientific">Punica granatum</name>
    <name type="common">Pomegranate</name>
    <dbReference type="NCBI Taxonomy" id="22663"/>
    <lineage>
        <taxon>Eukaryota</taxon>
        <taxon>Viridiplantae</taxon>
        <taxon>Streptophyta</taxon>
        <taxon>Embryophyta</taxon>
        <taxon>Tracheophyta</taxon>
        <taxon>Spermatophyta</taxon>
        <taxon>Magnoliopsida</taxon>
        <taxon>eudicotyledons</taxon>
        <taxon>Gunneridae</taxon>
        <taxon>Pentapetalae</taxon>
        <taxon>rosids</taxon>
        <taxon>malvids</taxon>
        <taxon>Myrtales</taxon>
        <taxon>Lythraceae</taxon>
        <taxon>Punica</taxon>
    </lineage>
</organism>
<dbReference type="AlphaFoldDB" id="A0A2I0I1E4"/>
<dbReference type="SUPFAM" id="SSF81383">
    <property type="entry name" value="F-box domain"/>
    <property type="match status" value="1"/>
</dbReference>
<keyword evidence="3" id="KW-1185">Reference proteome</keyword>
<name>A0A2I0I1E4_PUNGR</name>
<comment type="caution">
    <text evidence="2">The sequence shown here is derived from an EMBL/GenBank/DDBJ whole genome shotgun (WGS) entry which is preliminary data.</text>
</comment>
<dbReference type="InterPro" id="IPR050796">
    <property type="entry name" value="SCF_F-box_component"/>
</dbReference>
<gene>
    <name evidence="2" type="ORF">CRG98_041843</name>
</gene>
<dbReference type="Pfam" id="PF00646">
    <property type="entry name" value="F-box"/>
    <property type="match status" value="1"/>
</dbReference>
<dbReference type="SMART" id="SM00256">
    <property type="entry name" value="FBOX"/>
    <property type="match status" value="1"/>
</dbReference>
<evidence type="ECO:0000313" key="3">
    <source>
        <dbReference type="Proteomes" id="UP000233551"/>
    </source>
</evidence>
<dbReference type="PROSITE" id="PS50181">
    <property type="entry name" value="FBOX"/>
    <property type="match status" value="1"/>
</dbReference>
<dbReference type="PANTHER" id="PTHR31672">
    <property type="entry name" value="BNACNNG10540D PROTEIN"/>
    <property type="match status" value="1"/>
</dbReference>
<proteinExistence type="predicted"/>